<sequence length="171" mass="17907">MIKTTRSHCSVTVVSDKTAYTAKHCGNNVWTIGTRVTNMGGQVIGTIDGMGNSEGSEPIDAIRIRIADGVRVIGVNGTRDASTLKLGEPLKAVGSMSRTTGTYSSDRRVRLGGAYPSMAINAQVGSMGGDSGGAITDSQGRVVGLIKSGKTPRDTFFVPIDVVEKQLPAHR</sequence>
<proteinExistence type="predicted"/>
<accession>A0A0Q0UBM5</accession>
<evidence type="ECO:0008006" key="3">
    <source>
        <dbReference type="Google" id="ProtNLM"/>
    </source>
</evidence>
<dbReference type="InterPro" id="IPR009003">
    <property type="entry name" value="Peptidase_S1_PA"/>
</dbReference>
<reference evidence="1 2" key="1">
    <citation type="submission" date="2015-10" db="EMBL/GenBank/DDBJ databases">
        <title>Corynebacteirum lowii and Corynebacterium oculi species nova, derived from human clinical disease and and emended description of Corynebacterium mastiditis.</title>
        <authorList>
            <person name="Bernard K."/>
            <person name="Pacheco A.L."/>
            <person name="Mcdougall C."/>
            <person name="Burtx T."/>
            <person name="Weibe D."/>
            <person name="Tyler S."/>
            <person name="Olson A.B."/>
            <person name="Cnockaert M."/>
            <person name="Eguchi H."/>
            <person name="Kuwahara T."/>
            <person name="Nakayama-Imaohji H."/>
            <person name="Boudewijins M."/>
            <person name="Van Hoecke F."/>
            <person name="Bernier A.-M."/>
            <person name="Vandamme P."/>
        </authorList>
    </citation>
    <scope>NUCLEOTIDE SEQUENCE [LARGE SCALE GENOMIC DNA]</scope>
    <source>
        <strain evidence="1 2">NML 130210</strain>
    </source>
</reference>
<dbReference type="Proteomes" id="UP000050517">
    <property type="component" value="Unassembled WGS sequence"/>
</dbReference>
<dbReference type="EMBL" id="LKST01000003">
    <property type="protein sequence ID" value="KQB83643.1"/>
    <property type="molecule type" value="Genomic_DNA"/>
</dbReference>
<dbReference type="RefSeq" id="WP_055122814.1">
    <property type="nucleotide sequence ID" value="NZ_LKST01000003.1"/>
</dbReference>
<gene>
    <name evidence="1" type="ORF">Cocul_01714</name>
</gene>
<comment type="caution">
    <text evidence="1">The sequence shown here is derived from an EMBL/GenBank/DDBJ whole genome shotgun (WGS) entry which is preliminary data.</text>
</comment>
<dbReference type="SUPFAM" id="SSF50494">
    <property type="entry name" value="Trypsin-like serine proteases"/>
    <property type="match status" value="1"/>
</dbReference>
<organism evidence="1 2">
    <name type="scientific">Corynebacterium oculi</name>
    <dbReference type="NCBI Taxonomy" id="1544416"/>
    <lineage>
        <taxon>Bacteria</taxon>
        <taxon>Bacillati</taxon>
        <taxon>Actinomycetota</taxon>
        <taxon>Actinomycetes</taxon>
        <taxon>Mycobacteriales</taxon>
        <taxon>Corynebacteriaceae</taxon>
        <taxon>Corynebacterium</taxon>
    </lineage>
</organism>
<protein>
    <recommendedName>
        <fullName evidence="3">Serine protease</fullName>
    </recommendedName>
</protein>
<dbReference type="PATRIC" id="fig|1544416.3.peg.1714"/>
<name>A0A0Q0UBM5_9CORY</name>
<dbReference type="InterPro" id="IPR043504">
    <property type="entry name" value="Peptidase_S1_PA_chymotrypsin"/>
</dbReference>
<dbReference type="AlphaFoldDB" id="A0A0Q0UBM5"/>
<dbReference type="Gene3D" id="2.40.10.10">
    <property type="entry name" value="Trypsin-like serine proteases"/>
    <property type="match status" value="1"/>
</dbReference>
<evidence type="ECO:0000313" key="2">
    <source>
        <dbReference type="Proteomes" id="UP000050517"/>
    </source>
</evidence>
<dbReference type="OrthoDB" id="267336at2"/>
<keyword evidence="2" id="KW-1185">Reference proteome</keyword>
<evidence type="ECO:0000313" key="1">
    <source>
        <dbReference type="EMBL" id="KQB83643.1"/>
    </source>
</evidence>